<dbReference type="InterPro" id="IPR020904">
    <property type="entry name" value="Sc_DH/Rdtase_CS"/>
</dbReference>
<dbReference type="RefSeq" id="WP_378305134.1">
    <property type="nucleotide sequence ID" value="NZ_JBHUKS010000011.1"/>
</dbReference>
<dbReference type="EMBL" id="JBHUKS010000011">
    <property type="protein sequence ID" value="MFD2469050.1"/>
    <property type="molecule type" value="Genomic_DNA"/>
</dbReference>
<accession>A0ABW5H701</accession>
<dbReference type="PANTHER" id="PTHR43976:SF16">
    <property type="entry name" value="SHORT-CHAIN DEHYDROGENASE_REDUCTASE FAMILY PROTEIN"/>
    <property type="match status" value="1"/>
</dbReference>
<dbReference type="Gene3D" id="3.40.50.720">
    <property type="entry name" value="NAD(P)-binding Rossmann-like Domain"/>
    <property type="match status" value="1"/>
</dbReference>
<sequence>MKSILITGASGGFGREVAVMLAKKGWRVFASMRDPGKRDRVLELASAVGAPLSAFEFIELDVASDASRAEAVEEVLRRSDGELTALLHNAGYTTTGFFEDVPPDRLRHLVETNLLGAMDLTRRLLPALRRCGRARLAVVSSNAVNVPHPMFSVYAATKWALEGWCEALAVELRPFGVDVVVFQPGNHDTGFGTATVPALPESSAYAEYAGRALPKLTGLGRYSRPSYRASARICAVLEQERPPLRSRLGADDVVASWAARLLPYRVRRRAVERITGLG</sequence>
<dbReference type="InterPro" id="IPR051911">
    <property type="entry name" value="SDR_oxidoreductase"/>
</dbReference>
<keyword evidence="4" id="KW-1185">Reference proteome</keyword>
<comment type="similarity">
    <text evidence="1">Belongs to the short-chain dehydrogenases/reductases (SDR) family.</text>
</comment>
<evidence type="ECO:0000313" key="4">
    <source>
        <dbReference type="Proteomes" id="UP001597483"/>
    </source>
</evidence>
<name>A0ABW5H701_9PSEU</name>
<dbReference type="EC" id="1.1.-.-" evidence="3"/>
<dbReference type="InterPro" id="IPR036291">
    <property type="entry name" value="NAD(P)-bd_dom_sf"/>
</dbReference>
<dbReference type="PROSITE" id="PS00061">
    <property type="entry name" value="ADH_SHORT"/>
    <property type="match status" value="1"/>
</dbReference>
<reference evidence="4" key="1">
    <citation type="journal article" date="2019" name="Int. J. Syst. Evol. Microbiol.">
        <title>The Global Catalogue of Microorganisms (GCM) 10K type strain sequencing project: providing services to taxonomists for standard genome sequencing and annotation.</title>
        <authorList>
            <consortium name="The Broad Institute Genomics Platform"/>
            <consortium name="The Broad Institute Genome Sequencing Center for Infectious Disease"/>
            <person name="Wu L."/>
            <person name="Ma J."/>
        </authorList>
    </citation>
    <scope>NUCLEOTIDE SEQUENCE [LARGE SCALE GENOMIC DNA]</scope>
    <source>
        <strain evidence="4">CGMCC 4.7641</strain>
    </source>
</reference>
<dbReference type="InterPro" id="IPR002347">
    <property type="entry name" value="SDR_fam"/>
</dbReference>
<dbReference type="SUPFAM" id="SSF51735">
    <property type="entry name" value="NAD(P)-binding Rossmann-fold domains"/>
    <property type="match status" value="1"/>
</dbReference>
<organism evidence="3 4">
    <name type="scientific">Amycolatopsis silviterrae</name>
    <dbReference type="NCBI Taxonomy" id="1656914"/>
    <lineage>
        <taxon>Bacteria</taxon>
        <taxon>Bacillati</taxon>
        <taxon>Actinomycetota</taxon>
        <taxon>Actinomycetes</taxon>
        <taxon>Pseudonocardiales</taxon>
        <taxon>Pseudonocardiaceae</taxon>
        <taxon>Amycolatopsis</taxon>
    </lineage>
</organism>
<dbReference type="Pfam" id="PF00106">
    <property type="entry name" value="adh_short"/>
    <property type="match status" value="1"/>
</dbReference>
<dbReference type="Proteomes" id="UP001597483">
    <property type="component" value="Unassembled WGS sequence"/>
</dbReference>
<dbReference type="PRINTS" id="PR00081">
    <property type="entry name" value="GDHRDH"/>
</dbReference>
<protein>
    <submittedName>
        <fullName evidence="3">SDR family oxidoreductase</fullName>
        <ecNumber evidence="3">1.1.-.-</ecNumber>
    </submittedName>
</protein>
<dbReference type="CDD" id="cd05374">
    <property type="entry name" value="17beta-HSD-like_SDR_c"/>
    <property type="match status" value="1"/>
</dbReference>
<proteinExistence type="inferred from homology"/>
<dbReference type="PANTHER" id="PTHR43976">
    <property type="entry name" value="SHORT CHAIN DEHYDROGENASE"/>
    <property type="match status" value="1"/>
</dbReference>
<dbReference type="GO" id="GO:0016491">
    <property type="term" value="F:oxidoreductase activity"/>
    <property type="evidence" value="ECO:0007669"/>
    <property type="project" value="UniProtKB-KW"/>
</dbReference>
<evidence type="ECO:0000256" key="2">
    <source>
        <dbReference type="ARBA" id="ARBA00023002"/>
    </source>
</evidence>
<keyword evidence="2 3" id="KW-0560">Oxidoreductase</keyword>
<evidence type="ECO:0000313" key="3">
    <source>
        <dbReference type="EMBL" id="MFD2469050.1"/>
    </source>
</evidence>
<comment type="caution">
    <text evidence="3">The sequence shown here is derived from an EMBL/GenBank/DDBJ whole genome shotgun (WGS) entry which is preliminary data.</text>
</comment>
<gene>
    <name evidence="3" type="ORF">ACFSVL_16805</name>
</gene>
<evidence type="ECO:0000256" key="1">
    <source>
        <dbReference type="ARBA" id="ARBA00006484"/>
    </source>
</evidence>